<feature type="region of interest" description="Disordered" evidence="1">
    <location>
        <begin position="301"/>
        <end position="329"/>
    </location>
</feature>
<name>A0A6G7J1K7_9FLAO</name>
<dbReference type="CDD" id="cd22249">
    <property type="entry name" value="UDM1_RNF168_RNF169-like"/>
    <property type="match status" value="1"/>
</dbReference>
<proteinExistence type="predicted"/>
<evidence type="ECO:0000313" key="3">
    <source>
        <dbReference type="EMBL" id="QII44743.1"/>
    </source>
</evidence>
<dbReference type="NCBIfam" id="TIGR03519">
    <property type="entry name" value="T9SS_PorP_fam"/>
    <property type="match status" value="1"/>
</dbReference>
<evidence type="ECO:0000313" key="4">
    <source>
        <dbReference type="Proteomes" id="UP000502928"/>
    </source>
</evidence>
<feature type="chain" id="PRO_5026223216" evidence="2">
    <location>
        <begin position="20"/>
        <end position="488"/>
    </location>
</feature>
<keyword evidence="4" id="KW-1185">Reference proteome</keyword>
<feature type="signal peptide" evidence="2">
    <location>
        <begin position="1"/>
        <end position="19"/>
    </location>
</feature>
<gene>
    <name evidence="3" type="ORF">GVT53_08630</name>
</gene>
<dbReference type="RefSeq" id="WP_166248276.1">
    <property type="nucleotide sequence ID" value="NZ_CP049616.1"/>
</dbReference>
<accession>A0A6G7J1K7</accession>
<dbReference type="KEGG" id="mut:GVT53_08630"/>
<keyword evidence="2" id="KW-0732">Signal</keyword>
<dbReference type="Proteomes" id="UP000502928">
    <property type="component" value="Chromosome"/>
</dbReference>
<sequence length="488" mass="56160">MPKFLVCLFALVICNASWGQEPVLPSDFRQHSLTQYNASLFNPTYVLDWNNPNSLSVWARWQWQAIDGDPTSVFANYTHRFNNTSGASIGFLQHNTGVFLYTGGNLNFAQAFELDEDIRLMAGLNIFAFQQTVADEQFFQGDELDPIFLEDFEAFRVQFSPGLRLVVNRFSVGLALENAVGFNVSGSSENTDSFQSVTGTLSNDFPVMISEGLGHSFVRPVVYVKSIPNGDTQYGLNGLFSTSKFWVQGGYNSFYGPSGGLGITISNAFSIGGLMEFGTDSSLAEEESTIEFIASYHFGKSKPREKLQPEEEEVLPEPDEDEQARQKQEQIEIQRRQQEQKELEARRRLEREKDSLAEVQRIKEQLELQHEKEQRELQRKKDSIAQLQNQKVVVRPNERYEEVENEDGLEPGFYLIANVYGTKKYFDNFMKTLREKGLEPKSFYRSFNKYNYVYLERYNTMEEARKARDSKFFGKYEDKTWIFRVKGD</sequence>
<reference evidence="3 4" key="1">
    <citation type="submission" date="2020-02" db="EMBL/GenBank/DDBJ databases">
        <title>Complete genome of Muricauda sp. 501str8.</title>
        <authorList>
            <person name="Dong B."/>
            <person name="Zhu S."/>
            <person name="Yang J."/>
            <person name="Chen J."/>
        </authorList>
    </citation>
    <scope>NUCLEOTIDE SEQUENCE [LARGE SCALE GENOMIC DNA]</scope>
    <source>
        <strain evidence="3 4">501str8</strain>
    </source>
</reference>
<protein>
    <submittedName>
        <fullName evidence="3">Type IX secretion system membrane protein PorP/SprF</fullName>
    </submittedName>
</protein>
<evidence type="ECO:0000256" key="2">
    <source>
        <dbReference type="SAM" id="SignalP"/>
    </source>
</evidence>
<organism evidence="3 4">
    <name type="scientific">Flagellimonas oceani</name>
    <dbReference type="NCBI Taxonomy" id="2698672"/>
    <lineage>
        <taxon>Bacteria</taxon>
        <taxon>Pseudomonadati</taxon>
        <taxon>Bacteroidota</taxon>
        <taxon>Flavobacteriia</taxon>
        <taxon>Flavobacteriales</taxon>
        <taxon>Flavobacteriaceae</taxon>
        <taxon>Flagellimonas</taxon>
    </lineage>
</organism>
<feature type="compositionally biased region" description="Acidic residues" evidence="1">
    <location>
        <begin position="310"/>
        <end position="322"/>
    </location>
</feature>
<dbReference type="Pfam" id="PF11751">
    <property type="entry name" value="PorP_SprF"/>
    <property type="match status" value="1"/>
</dbReference>
<dbReference type="EMBL" id="CP049616">
    <property type="protein sequence ID" value="QII44743.1"/>
    <property type="molecule type" value="Genomic_DNA"/>
</dbReference>
<dbReference type="InterPro" id="IPR019861">
    <property type="entry name" value="PorP/SprF_Bacteroidetes"/>
</dbReference>
<dbReference type="AlphaFoldDB" id="A0A6G7J1K7"/>
<evidence type="ECO:0000256" key="1">
    <source>
        <dbReference type="SAM" id="MobiDB-lite"/>
    </source>
</evidence>